<evidence type="ECO:0000313" key="11">
    <source>
        <dbReference type="EMBL" id="OXA38088.1"/>
    </source>
</evidence>
<dbReference type="AlphaFoldDB" id="K9MVH8"/>
<dbReference type="EMBL" id="LNIX01000002">
    <property type="protein sequence ID" value="OXA60264.1"/>
    <property type="molecule type" value="Genomic_DNA"/>
</dbReference>
<comment type="similarity">
    <text evidence="3 8">Belongs to the iron/ascorbate-dependent oxidoreductase family.</text>
</comment>
<evidence type="ECO:0000256" key="2">
    <source>
        <dbReference type="ARBA" id="ARBA00004792"/>
    </source>
</evidence>
<evidence type="ECO:0000256" key="4">
    <source>
        <dbReference type="ARBA" id="ARBA00022896"/>
    </source>
</evidence>
<dbReference type="EMBL" id="JX270832">
    <property type="protein sequence ID" value="AFX81116.1"/>
    <property type="molecule type" value="Genomic_DNA"/>
</dbReference>
<organism evidence="10">
    <name type="scientific">Folsomia candida</name>
    <name type="common">Springtail</name>
    <dbReference type="NCBI Taxonomy" id="158441"/>
    <lineage>
        <taxon>Eukaryota</taxon>
        <taxon>Metazoa</taxon>
        <taxon>Ecdysozoa</taxon>
        <taxon>Arthropoda</taxon>
        <taxon>Hexapoda</taxon>
        <taxon>Collembola</taxon>
        <taxon>Entomobryomorpha</taxon>
        <taxon>Isotomoidea</taxon>
        <taxon>Isotomidae</taxon>
        <taxon>Proisotominae</taxon>
        <taxon>Folsomia</taxon>
    </lineage>
</organism>
<accession>K9MVH8</accession>
<dbReference type="STRING" id="158441.K9MVH8"/>
<reference evidence="11 13" key="2">
    <citation type="submission" date="2015-12" db="EMBL/GenBank/DDBJ databases">
        <title>The genome of Folsomia candida.</title>
        <authorList>
            <person name="Faddeeva A."/>
            <person name="Derks M.F."/>
            <person name="Anvar Y."/>
            <person name="Smit S."/>
            <person name="Van Straalen N."/>
            <person name="Roelofs D."/>
        </authorList>
    </citation>
    <scope>NUCLEOTIDE SEQUENCE [LARGE SCALE GENOMIC DNA]</scope>
    <source>
        <strain evidence="11 13">VU population</strain>
        <tissue evidence="11">Whole body</tissue>
    </source>
</reference>
<keyword evidence="13" id="KW-1185">Reference proteome</keyword>
<evidence type="ECO:0000313" key="12">
    <source>
        <dbReference type="EMBL" id="OXA60264.1"/>
    </source>
</evidence>
<keyword evidence="6 8" id="KW-0408">Iron</keyword>
<evidence type="ECO:0000256" key="8">
    <source>
        <dbReference type="RuleBase" id="RU003682"/>
    </source>
</evidence>
<comment type="cofactor">
    <cofactor evidence="1">
        <name>Fe cation</name>
        <dbReference type="ChEBI" id="CHEBI:24875"/>
    </cofactor>
</comment>
<dbReference type="EMBL" id="JX270833">
    <property type="protein sequence ID" value="AFX81117.1"/>
    <property type="molecule type" value="mRNA"/>
</dbReference>
<dbReference type="GO" id="GO:0031418">
    <property type="term" value="F:L-ascorbic acid binding"/>
    <property type="evidence" value="ECO:0007669"/>
    <property type="project" value="UniProtKB-KW"/>
</dbReference>
<name>K9MVH8_FOLCA</name>
<dbReference type="GO" id="GO:0016491">
    <property type="term" value="F:oxidoreductase activity"/>
    <property type="evidence" value="ECO:0007669"/>
    <property type="project" value="UniProtKB-KW"/>
</dbReference>
<gene>
    <name evidence="10" type="primary">IPNS</name>
    <name evidence="12" type="ORF">Fcan01_06374</name>
    <name evidence="11" type="ORF">Fcan01_27072</name>
</gene>
<keyword evidence="5 8" id="KW-0560">Oxidoreductase</keyword>
<keyword evidence="7" id="KW-0045">Antibiotic biosynthesis</keyword>
<dbReference type="PROSITE" id="PS00185">
    <property type="entry name" value="IPNS_1"/>
    <property type="match status" value="1"/>
</dbReference>
<dbReference type="Pfam" id="PF14226">
    <property type="entry name" value="DIOX_N"/>
    <property type="match status" value="1"/>
</dbReference>
<comment type="pathway">
    <text evidence="2">Antibiotic biosynthesis.</text>
</comment>
<dbReference type="PRINTS" id="PR00682">
    <property type="entry name" value="IPNSYNTHASE"/>
</dbReference>
<dbReference type="OrthoDB" id="288590at2759"/>
<feature type="domain" description="Fe2OG dioxygenase" evidence="9">
    <location>
        <begin position="182"/>
        <end position="288"/>
    </location>
</feature>
<dbReference type="PANTHER" id="PTHR47990">
    <property type="entry name" value="2-OXOGLUTARATE (2OG) AND FE(II)-DEPENDENT OXYGENASE SUPERFAMILY PROTEIN-RELATED"/>
    <property type="match status" value="1"/>
</dbReference>
<dbReference type="InterPro" id="IPR027443">
    <property type="entry name" value="IPNS-like_sf"/>
</dbReference>
<dbReference type="GO" id="GO:0017000">
    <property type="term" value="P:antibiotic biosynthetic process"/>
    <property type="evidence" value="ECO:0007669"/>
    <property type="project" value="UniProtKB-KW"/>
</dbReference>
<dbReference type="BRENDA" id="1.21.3.1">
    <property type="organism ID" value="13640"/>
</dbReference>
<dbReference type="GO" id="GO:0005506">
    <property type="term" value="F:iron ion binding"/>
    <property type="evidence" value="ECO:0007669"/>
    <property type="project" value="InterPro"/>
</dbReference>
<protein>
    <submittedName>
        <fullName evidence="10">Isopenicillin N synthase</fullName>
    </submittedName>
</protein>
<evidence type="ECO:0000256" key="5">
    <source>
        <dbReference type="ARBA" id="ARBA00023002"/>
    </source>
</evidence>
<dbReference type="InterPro" id="IPR044861">
    <property type="entry name" value="IPNS-like_FE2OG_OXY"/>
</dbReference>
<sequence>MPSASNPLVPTIDISPLFGDDKNAKLKVAGEIDQACRGSGFFLISNHGITVLDKLVETTKKFHQSMTDQEKFDLAIVAYNEKNSKQHRNGYYLPIKGKKAVESYCYLNPTFSSEHPMIKNSNTPLHEVNVWPDEKKHPGFREFNEDFYFKMFDMSAKLLRGFALALEKEEDFFDSYFKKEDTLSSVRLIRYPYLEDYPPVKTAADGTKVSFESHQDASLLTVLYQPYVANLQVSMPEGYCDIPSSDDCFLVNCGGYMAHITNNYYKAPIHRVKFVNAERLSLPFFVMLGYESKIEPFNHSKHDANAAEAPPAITYGNYFQNARVQLVITNGQT</sequence>
<dbReference type="PROSITE" id="PS51471">
    <property type="entry name" value="FE2OG_OXY"/>
    <property type="match status" value="1"/>
</dbReference>
<keyword evidence="8" id="KW-0479">Metal-binding</keyword>
<dbReference type="InterPro" id="IPR005123">
    <property type="entry name" value="Oxoglu/Fe-dep_dioxygenase_dom"/>
</dbReference>
<keyword evidence="4" id="KW-0847">Vitamin C</keyword>
<dbReference type="Pfam" id="PF03171">
    <property type="entry name" value="2OG-FeII_Oxy"/>
    <property type="match status" value="1"/>
</dbReference>
<evidence type="ECO:0000256" key="3">
    <source>
        <dbReference type="ARBA" id="ARBA00008056"/>
    </source>
</evidence>
<evidence type="ECO:0000256" key="7">
    <source>
        <dbReference type="ARBA" id="ARBA00023194"/>
    </source>
</evidence>
<dbReference type="SMR" id="K9MVH8"/>
<dbReference type="SUPFAM" id="SSF51197">
    <property type="entry name" value="Clavaminate synthase-like"/>
    <property type="match status" value="1"/>
</dbReference>
<evidence type="ECO:0000259" key="9">
    <source>
        <dbReference type="PROSITE" id="PS51471"/>
    </source>
</evidence>
<dbReference type="InterPro" id="IPR002057">
    <property type="entry name" value="Isopenicillin-N_synth_CS"/>
</dbReference>
<proteinExistence type="evidence at transcript level"/>
<evidence type="ECO:0000256" key="1">
    <source>
        <dbReference type="ARBA" id="ARBA00001962"/>
    </source>
</evidence>
<dbReference type="EMBL" id="LNIX01000048">
    <property type="protein sequence ID" value="OXA38088.1"/>
    <property type="molecule type" value="Genomic_DNA"/>
</dbReference>
<evidence type="ECO:0000256" key="6">
    <source>
        <dbReference type="ARBA" id="ARBA00023004"/>
    </source>
</evidence>
<evidence type="ECO:0000313" key="10">
    <source>
        <dbReference type="EMBL" id="AFX81117.1"/>
    </source>
</evidence>
<dbReference type="InterPro" id="IPR026992">
    <property type="entry name" value="DIOX_N"/>
</dbReference>
<dbReference type="InterPro" id="IPR050231">
    <property type="entry name" value="Iron_ascorbate_oxido_reductase"/>
</dbReference>
<evidence type="ECO:0000313" key="13">
    <source>
        <dbReference type="Proteomes" id="UP000198287"/>
    </source>
</evidence>
<dbReference type="Proteomes" id="UP000198287">
    <property type="component" value="Unassembled WGS sequence"/>
</dbReference>
<dbReference type="Gene3D" id="2.60.120.330">
    <property type="entry name" value="B-lactam Antibiotic, Isopenicillin N Synthase, Chain"/>
    <property type="match status" value="1"/>
</dbReference>
<reference evidence="10" key="1">
    <citation type="journal article" date="2013" name="Mol. Biol. Evol.">
        <title>A functional isopenicillin N synthase in an animal genome.</title>
        <authorList>
            <person name="Roelofs D."/>
            <person name="Timmermans M.J."/>
            <person name="Hensbergen P."/>
            <person name="van Leeuwen H."/>
            <person name="Koopman J."/>
            <person name="Faddeeva A."/>
            <person name="Suring W."/>
            <person name="de Boer T.E."/>
            <person name="Marien J."/>
            <person name="Boer R."/>
            <person name="Bovenberg R."/>
            <person name="van Straalen N.M."/>
        </authorList>
    </citation>
    <scope>NUCLEOTIDE SEQUENCE</scope>
    <source>
        <strain evidence="10">Berlin</strain>
    </source>
</reference>